<evidence type="ECO:0000256" key="6">
    <source>
        <dbReference type="ARBA" id="ARBA00023015"/>
    </source>
</evidence>
<evidence type="ECO:0000256" key="7">
    <source>
        <dbReference type="ARBA" id="ARBA00023125"/>
    </source>
</evidence>
<keyword evidence="7" id="KW-0238">DNA-binding</keyword>
<comment type="subcellular location">
    <subcellularLocation>
        <location evidence="1">Nucleus</location>
    </subcellularLocation>
</comment>
<keyword evidence="6" id="KW-0805">Transcription regulation</keyword>
<feature type="region of interest" description="Disordered" evidence="12">
    <location>
        <begin position="745"/>
        <end position="765"/>
    </location>
</feature>
<evidence type="ECO:0000256" key="1">
    <source>
        <dbReference type="ARBA" id="ARBA00004123"/>
    </source>
</evidence>
<reference evidence="14" key="1">
    <citation type="submission" date="2017-11" db="EMBL/GenBank/DDBJ databases">
        <title>The sensing device of the deep-sea amphipod.</title>
        <authorList>
            <person name="Kobayashi H."/>
            <person name="Nagahama T."/>
            <person name="Arai W."/>
            <person name="Sasagawa Y."/>
            <person name="Umeda M."/>
            <person name="Hayashi T."/>
            <person name="Nikaido I."/>
            <person name="Watanabe H."/>
            <person name="Oguri K."/>
            <person name="Kitazato H."/>
            <person name="Fujioka K."/>
            <person name="Kido Y."/>
            <person name="Takami H."/>
        </authorList>
    </citation>
    <scope>NUCLEOTIDE SEQUENCE</scope>
    <source>
        <tissue evidence="14">Whole body</tissue>
    </source>
</reference>
<feature type="domain" description="C2H2-type" evidence="13">
    <location>
        <begin position="524"/>
        <end position="551"/>
    </location>
</feature>
<sequence>MPSERFAGADLPMRGGGEPINTTAAHRSYQSSPVPPLPSTTSAPCHVPGLQQTGSPYLSNSQHMYHAARDLQQQQLQQQQQPAAHSSSQSALSHSNSISTFLSCLSDEVASGGATDATGNTSAINCFTASNTSTKLNDTTHLPAYTCPVTSQNITDAFGLKYLPHTAFSLQQQQLQMLQQQQRQQRQQEQRQQQQRQQRQQQQRLHLYEQSELDHQLMISNLTSKLQQQQQLPQNIVLPQQEKAAAALVSSHHRVVGESVLASDYSAGGSQRKDANLVQDLKIAAKRNLTEDSNRANTSSSKTAADHVNRFPTASETKPIPDWSLLVSQNSQQNFNITEKKAPPLYEEVAPNLSNNGNANDLTKKAEAPQCITKKTEGVLLESKEIRHPVASEVAGQSFINVRKENVLCGSKADTTDEMNSSNDEPALPLETTLYEGEHYNTSTDTPSDQQEVIRMLPEECNSRSKTYNCSLCTFACRKQVDLINHVAIHPNEKPFQCNQCDYKGSKYHYLRNHLLTHTQREMLDCSSCDYKTYQRGALRVHMRRHNTEKRYGCPQCTYRSHFKGNIKLHFRTHTGEKPYSCTICDFRCTQSGSLKIHMRGHSGEKPFACESCDYRSKHKGNLVMHRRKHTGEKPHKCSMCNYKAAQKLALAKHLKMVHGIDPPISYKQSNQTLSGEGDKGDQGTEQPPSDAAGLNDVSSTLSNCDSSSKIVNNERIEEVEIFKEELEMDEKQTDWNEDMYDIDEEKESESDLESEVEEESVGSEPQIAGALEQKALAPAQPMLAEYQEGEHAQNLALNTAREEWH</sequence>
<dbReference type="InterPro" id="IPR013087">
    <property type="entry name" value="Znf_C2H2_type"/>
</dbReference>
<dbReference type="GO" id="GO:0001228">
    <property type="term" value="F:DNA-binding transcription activator activity, RNA polymerase II-specific"/>
    <property type="evidence" value="ECO:0007669"/>
    <property type="project" value="TreeGrafter"/>
</dbReference>
<dbReference type="GO" id="GO:0000978">
    <property type="term" value="F:RNA polymerase II cis-regulatory region sequence-specific DNA binding"/>
    <property type="evidence" value="ECO:0007669"/>
    <property type="project" value="TreeGrafter"/>
</dbReference>
<evidence type="ECO:0000256" key="3">
    <source>
        <dbReference type="ARBA" id="ARBA00022737"/>
    </source>
</evidence>
<proteinExistence type="evidence at transcript level"/>
<dbReference type="InterPro" id="IPR036236">
    <property type="entry name" value="Znf_C2H2_sf"/>
</dbReference>
<accession>A0A6A7G890</accession>
<keyword evidence="2" id="KW-0479">Metal-binding</keyword>
<evidence type="ECO:0000256" key="12">
    <source>
        <dbReference type="SAM" id="MobiDB-lite"/>
    </source>
</evidence>
<organism evidence="14">
    <name type="scientific">Hirondellea gigas</name>
    <dbReference type="NCBI Taxonomy" id="1518452"/>
    <lineage>
        <taxon>Eukaryota</taxon>
        <taxon>Metazoa</taxon>
        <taxon>Ecdysozoa</taxon>
        <taxon>Arthropoda</taxon>
        <taxon>Crustacea</taxon>
        <taxon>Multicrustacea</taxon>
        <taxon>Malacostraca</taxon>
        <taxon>Eumalacostraca</taxon>
        <taxon>Peracarida</taxon>
        <taxon>Amphipoda</taxon>
        <taxon>Amphilochidea</taxon>
        <taxon>Lysianassida</taxon>
        <taxon>Lysianassidira</taxon>
        <taxon>Lysianassoidea</taxon>
        <taxon>Lysianassidae</taxon>
        <taxon>Hirondellea</taxon>
    </lineage>
</organism>
<keyword evidence="3" id="KW-0677">Repeat</keyword>
<keyword evidence="9" id="KW-0539">Nucleus</keyword>
<evidence type="ECO:0000256" key="10">
    <source>
        <dbReference type="PROSITE-ProRule" id="PRU00042"/>
    </source>
</evidence>
<dbReference type="SMART" id="SM00355">
    <property type="entry name" value="ZnF_C2H2"/>
    <property type="match status" value="7"/>
</dbReference>
<feature type="region of interest" description="Disordered" evidence="12">
    <location>
        <begin position="662"/>
        <end position="708"/>
    </location>
</feature>
<dbReference type="PANTHER" id="PTHR24376:SF243">
    <property type="entry name" value="C2H2-TYPE DOMAIN-CONTAINING PROTEIN"/>
    <property type="match status" value="1"/>
</dbReference>
<dbReference type="GO" id="GO:0005634">
    <property type="term" value="C:nucleus"/>
    <property type="evidence" value="ECO:0007669"/>
    <property type="project" value="UniProtKB-SubCell"/>
</dbReference>
<evidence type="ECO:0000256" key="5">
    <source>
        <dbReference type="ARBA" id="ARBA00022833"/>
    </source>
</evidence>
<dbReference type="FunFam" id="3.30.160.60:FF:001485">
    <property type="entry name" value="Krueppel-related zinc finger protein"/>
    <property type="match status" value="1"/>
</dbReference>
<feature type="compositionally biased region" description="Polar residues" evidence="12">
    <location>
        <begin position="20"/>
        <end position="30"/>
    </location>
</feature>
<feature type="compositionally biased region" description="Polar residues" evidence="12">
    <location>
        <begin position="697"/>
        <end position="708"/>
    </location>
</feature>
<name>A0A6A7G890_9CRUS</name>
<feature type="domain" description="C2H2-type" evidence="13">
    <location>
        <begin position="468"/>
        <end position="495"/>
    </location>
</feature>
<dbReference type="FunFam" id="3.30.160.60:FF:002319">
    <property type="entry name" value="Uncharacterized protein"/>
    <property type="match status" value="1"/>
</dbReference>
<dbReference type="SUPFAM" id="SSF57667">
    <property type="entry name" value="beta-beta-alpha zinc fingers"/>
    <property type="match status" value="4"/>
</dbReference>
<keyword evidence="11" id="KW-0175">Coiled coil</keyword>
<dbReference type="Gene3D" id="3.30.160.60">
    <property type="entry name" value="Classic Zinc Finger"/>
    <property type="match status" value="6"/>
</dbReference>
<feature type="domain" description="C2H2-type" evidence="13">
    <location>
        <begin position="608"/>
        <end position="635"/>
    </location>
</feature>
<dbReference type="PROSITE" id="PS00028">
    <property type="entry name" value="ZINC_FINGER_C2H2_1"/>
    <property type="match status" value="2"/>
</dbReference>
<dbReference type="Pfam" id="PF00096">
    <property type="entry name" value="zf-C2H2"/>
    <property type="match status" value="1"/>
</dbReference>
<evidence type="ECO:0000256" key="9">
    <source>
        <dbReference type="ARBA" id="ARBA00023242"/>
    </source>
</evidence>
<feature type="domain" description="C2H2-type" evidence="13">
    <location>
        <begin position="636"/>
        <end position="664"/>
    </location>
</feature>
<protein>
    <submittedName>
        <fullName evidence="14">Zinc finger protein 32-like</fullName>
    </submittedName>
</protein>
<feature type="domain" description="C2H2-type" evidence="13">
    <location>
        <begin position="496"/>
        <end position="523"/>
    </location>
</feature>
<feature type="compositionally biased region" description="Acidic residues" evidence="12">
    <location>
        <begin position="745"/>
        <end position="762"/>
    </location>
</feature>
<dbReference type="AlphaFoldDB" id="A0A6A7G890"/>
<evidence type="ECO:0000256" key="2">
    <source>
        <dbReference type="ARBA" id="ARBA00022723"/>
    </source>
</evidence>
<dbReference type="EMBL" id="IACT01007928">
    <property type="protein sequence ID" value="LAC27040.1"/>
    <property type="molecule type" value="mRNA"/>
</dbReference>
<keyword evidence="4 10" id="KW-0863">Zinc-finger</keyword>
<dbReference type="PANTHER" id="PTHR24376">
    <property type="entry name" value="ZINC FINGER PROTEIN"/>
    <property type="match status" value="1"/>
</dbReference>
<evidence type="ECO:0000256" key="11">
    <source>
        <dbReference type="SAM" id="Coils"/>
    </source>
</evidence>
<feature type="domain" description="C2H2-type" evidence="13">
    <location>
        <begin position="552"/>
        <end position="579"/>
    </location>
</feature>
<keyword evidence="5" id="KW-0862">Zinc</keyword>
<feature type="region of interest" description="Disordered" evidence="12">
    <location>
        <begin position="71"/>
        <end position="92"/>
    </location>
</feature>
<feature type="domain" description="C2H2-type" evidence="13">
    <location>
        <begin position="580"/>
        <end position="607"/>
    </location>
</feature>
<evidence type="ECO:0000313" key="14">
    <source>
        <dbReference type="EMBL" id="LAC27040.1"/>
    </source>
</evidence>
<evidence type="ECO:0000256" key="4">
    <source>
        <dbReference type="ARBA" id="ARBA00022771"/>
    </source>
</evidence>
<feature type="region of interest" description="Disordered" evidence="12">
    <location>
        <begin position="1"/>
        <end position="58"/>
    </location>
</feature>
<dbReference type="FunFam" id="3.30.160.60:FF:000446">
    <property type="entry name" value="Zinc finger protein"/>
    <property type="match status" value="1"/>
</dbReference>
<feature type="coiled-coil region" evidence="11">
    <location>
        <begin position="170"/>
        <end position="211"/>
    </location>
</feature>
<evidence type="ECO:0000259" key="13">
    <source>
        <dbReference type="PROSITE" id="PS50157"/>
    </source>
</evidence>
<keyword evidence="8" id="KW-0804">Transcription</keyword>
<dbReference type="PROSITE" id="PS50157">
    <property type="entry name" value="ZINC_FINGER_C2H2_2"/>
    <property type="match status" value="7"/>
</dbReference>
<evidence type="ECO:0000256" key="8">
    <source>
        <dbReference type="ARBA" id="ARBA00023163"/>
    </source>
</evidence>
<dbReference type="GO" id="GO:0008270">
    <property type="term" value="F:zinc ion binding"/>
    <property type="evidence" value="ECO:0007669"/>
    <property type="project" value="UniProtKB-KW"/>
</dbReference>